<reference evidence="2 3" key="1">
    <citation type="submission" date="2017-02" db="EMBL/GenBank/DDBJ databases">
        <authorList>
            <person name="Peterson S.W."/>
        </authorList>
    </citation>
    <scope>NUCLEOTIDE SEQUENCE [LARGE SCALE GENOMIC DNA]</scope>
    <source>
        <strain evidence="2 3">ATCC BAA-909</strain>
    </source>
</reference>
<dbReference type="OrthoDB" id="362353at2"/>
<evidence type="ECO:0000313" key="3">
    <source>
        <dbReference type="Proteomes" id="UP000190395"/>
    </source>
</evidence>
<gene>
    <name evidence="2" type="ORF">SAMN02745152_00083</name>
</gene>
<keyword evidence="3" id="KW-1185">Reference proteome</keyword>
<dbReference type="InterPro" id="IPR005186">
    <property type="entry name" value="FlaG"/>
</dbReference>
<dbReference type="RefSeq" id="WP_078929745.1">
    <property type="nucleotide sequence ID" value="NZ_FUXC01000001.1"/>
</dbReference>
<sequence length="124" mass="13634">MTISSIGQPAMDGRILANSANASASKTSQRPEVKMPMADAAQVVQNISDKNAQLQEDVRQLQKLSDVVSGRKVQFSVNKELNQVVVTVVDSKTDKVIKQIPSEDIQKLKVRIRKAIGVLFDEMI</sequence>
<protein>
    <submittedName>
        <fullName evidence="2">Flagellar protein FlaG</fullName>
    </submittedName>
</protein>
<dbReference type="PANTHER" id="PTHR37166">
    <property type="entry name" value="PROTEIN FLAG"/>
    <property type="match status" value="1"/>
</dbReference>
<evidence type="ECO:0000256" key="1">
    <source>
        <dbReference type="SAM" id="Coils"/>
    </source>
</evidence>
<dbReference type="Pfam" id="PF03646">
    <property type="entry name" value="FlaG"/>
    <property type="match status" value="1"/>
</dbReference>
<name>A0A1T4KC06_9SPIR</name>
<accession>A0A1T4KC06</accession>
<dbReference type="EMBL" id="FUXC01000001">
    <property type="protein sequence ID" value="SJZ39941.1"/>
    <property type="molecule type" value="Genomic_DNA"/>
</dbReference>
<feature type="coiled-coil region" evidence="1">
    <location>
        <begin position="37"/>
        <end position="64"/>
    </location>
</feature>
<keyword evidence="2" id="KW-0282">Flagellum</keyword>
<proteinExistence type="predicted"/>
<dbReference type="SUPFAM" id="SSF160214">
    <property type="entry name" value="FlaG-like"/>
    <property type="match status" value="1"/>
</dbReference>
<dbReference type="GeneID" id="303366363"/>
<dbReference type="InterPro" id="IPR035924">
    <property type="entry name" value="FlaG-like_sf"/>
</dbReference>
<organism evidence="2 3">
    <name type="scientific">Treponema berlinense</name>
    <dbReference type="NCBI Taxonomy" id="225004"/>
    <lineage>
        <taxon>Bacteria</taxon>
        <taxon>Pseudomonadati</taxon>
        <taxon>Spirochaetota</taxon>
        <taxon>Spirochaetia</taxon>
        <taxon>Spirochaetales</taxon>
        <taxon>Treponemataceae</taxon>
        <taxon>Treponema</taxon>
    </lineage>
</organism>
<dbReference type="AlphaFoldDB" id="A0A1T4KC06"/>
<keyword evidence="2" id="KW-0969">Cilium</keyword>
<dbReference type="Gene3D" id="3.30.160.170">
    <property type="entry name" value="FlaG-like"/>
    <property type="match status" value="1"/>
</dbReference>
<keyword evidence="2" id="KW-0966">Cell projection</keyword>
<evidence type="ECO:0000313" key="2">
    <source>
        <dbReference type="EMBL" id="SJZ39941.1"/>
    </source>
</evidence>
<dbReference type="PANTHER" id="PTHR37166:SF1">
    <property type="entry name" value="PROTEIN FLAG"/>
    <property type="match status" value="1"/>
</dbReference>
<keyword evidence="1" id="KW-0175">Coiled coil</keyword>
<dbReference type="Proteomes" id="UP000190395">
    <property type="component" value="Unassembled WGS sequence"/>
</dbReference>
<dbReference type="STRING" id="225004.SAMN02745152_00083"/>